<name>A0A133VLR1_9EURY</name>
<proteinExistence type="predicted"/>
<dbReference type="AlphaFoldDB" id="A0A133VLR1"/>
<accession>A0A133VLR1</accession>
<evidence type="ECO:0000313" key="1">
    <source>
        <dbReference type="EMBL" id="KXB07337.1"/>
    </source>
</evidence>
<dbReference type="Proteomes" id="UP000070263">
    <property type="component" value="Unassembled WGS sequence"/>
</dbReference>
<dbReference type="EMBL" id="LHYE01000010">
    <property type="protein sequence ID" value="KXB07337.1"/>
    <property type="molecule type" value="Genomic_DNA"/>
</dbReference>
<reference evidence="1 2" key="1">
    <citation type="journal article" date="2016" name="Sci. Rep.">
        <title>Metabolic traits of an uncultured archaeal lineage -MSBL1- from brine pools of the Red Sea.</title>
        <authorList>
            <person name="Mwirichia R."/>
            <person name="Alam I."/>
            <person name="Rashid M."/>
            <person name="Vinu M."/>
            <person name="Ba-Alawi W."/>
            <person name="Anthony Kamau A."/>
            <person name="Kamanda Ngugi D."/>
            <person name="Goker M."/>
            <person name="Klenk H.P."/>
            <person name="Bajic V."/>
            <person name="Stingl U."/>
        </authorList>
    </citation>
    <scope>NUCLEOTIDE SEQUENCE [LARGE SCALE GENOMIC DNA]</scope>
    <source>
        <strain evidence="1">SCGC-AAA382A20</strain>
    </source>
</reference>
<comment type="caution">
    <text evidence="1">The sequence shown here is derived from an EMBL/GenBank/DDBJ whole genome shotgun (WGS) entry which is preliminary data.</text>
</comment>
<gene>
    <name evidence="1" type="ORF">AKJ51_01555</name>
</gene>
<organism evidence="1 2">
    <name type="scientific">candidate division MSBL1 archaeon SCGC-AAA382A20</name>
    <dbReference type="NCBI Taxonomy" id="1698280"/>
    <lineage>
        <taxon>Archaea</taxon>
        <taxon>Methanobacteriati</taxon>
        <taxon>Methanobacteriota</taxon>
        <taxon>candidate division MSBL1</taxon>
    </lineage>
</organism>
<sequence length="119" mass="13962">MSNEEESFDEFLNRELDLNEEELEYDEFANEYNDLLDGINQDGIIDDDDVNPSWKTKLQYNTEVYSSTIPLGIIRMTNVAKGDEMVWKVVEDENDVTTIECKIYKDEFRLPHNERTGGR</sequence>
<evidence type="ECO:0000313" key="2">
    <source>
        <dbReference type="Proteomes" id="UP000070263"/>
    </source>
</evidence>
<protein>
    <submittedName>
        <fullName evidence="1">Uncharacterized protein</fullName>
    </submittedName>
</protein>
<keyword evidence="2" id="KW-1185">Reference proteome</keyword>